<name>A0A0D2JDA4_9BACT</name>
<dbReference type="InterPro" id="IPR011990">
    <property type="entry name" value="TPR-like_helical_dom_sf"/>
</dbReference>
<dbReference type="EMBL" id="AZAC01000014">
    <property type="protein sequence ID" value="KIX13711.1"/>
    <property type="molecule type" value="Genomic_DNA"/>
</dbReference>
<dbReference type="Gene3D" id="1.25.40.10">
    <property type="entry name" value="Tetratricopeptide repeat domain"/>
    <property type="match status" value="1"/>
</dbReference>
<dbReference type="AlphaFoldDB" id="A0A0D2JDA4"/>
<sequence>MHKTAMEEFSQGHAREAEKKLYKALTSARELKISCFEAKILNSLGLVTEGLDAPSKAASHYRRALELIQGKLGNDNVVYDTIAKNLARVSVH</sequence>
<accession>A0A0D2JDA4</accession>
<dbReference type="Proteomes" id="UP000032233">
    <property type="component" value="Unassembled WGS sequence"/>
</dbReference>
<dbReference type="SUPFAM" id="SSF48452">
    <property type="entry name" value="TPR-like"/>
    <property type="match status" value="1"/>
</dbReference>
<protein>
    <submittedName>
        <fullName evidence="1">Uncharacterized protein</fullName>
    </submittedName>
</protein>
<evidence type="ECO:0000313" key="1">
    <source>
        <dbReference type="EMBL" id="KIX13711.1"/>
    </source>
</evidence>
<comment type="caution">
    <text evidence="1">The sequence shown here is derived from an EMBL/GenBank/DDBJ whole genome shotgun (WGS) entry which is preliminary data.</text>
</comment>
<reference evidence="1 2" key="1">
    <citation type="submission" date="2013-11" db="EMBL/GenBank/DDBJ databases">
        <title>Metagenomic analysis of a methanogenic consortium involved in long chain n-alkane degradation.</title>
        <authorList>
            <person name="Davidova I.A."/>
            <person name="Callaghan A.V."/>
            <person name="Wawrik B."/>
            <person name="Pruitt S."/>
            <person name="Marks C."/>
            <person name="Duncan K.E."/>
            <person name="Suflita J.M."/>
        </authorList>
    </citation>
    <scope>NUCLEOTIDE SEQUENCE [LARGE SCALE GENOMIC DNA]</scope>
    <source>
        <strain evidence="1 2">SPR</strain>
    </source>
</reference>
<proteinExistence type="predicted"/>
<keyword evidence="2" id="KW-1185">Reference proteome</keyword>
<dbReference type="InParanoid" id="A0A0D2JDA4"/>
<evidence type="ECO:0000313" key="2">
    <source>
        <dbReference type="Proteomes" id="UP000032233"/>
    </source>
</evidence>
<gene>
    <name evidence="1" type="ORF">X474_12210</name>
</gene>
<organism evidence="1 2">
    <name type="scientific">Dethiosulfatarculus sandiegensis</name>
    <dbReference type="NCBI Taxonomy" id="1429043"/>
    <lineage>
        <taxon>Bacteria</taxon>
        <taxon>Pseudomonadati</taxon>
        <taxon>Thermodesulfobacteriota</taxon>
        <taxon>Desulfarculia</taxon>
        <taxon>Desulfarculales</taxon>
        <taxon>Desulfarculaceae</taxon>
        <taxon>Dethiosulfatarculus</taxon>
    </lineage>
</organism>